<sequence>MYDYEYKAQEVSFGSLWWPTDTTKLWAFLDVVMDMKIPFIMSHASPLAQVPDTVREKVETYGLGLLSQWTPQQTILAHAATGWFVTHCGHNSVIESVTHGVPMLCWPFQADQPTNAVHLTDNLDVAYELIEVRTGEHGLKPIYRTGRVPVGTVEAMQTEAKDILAKAFGEDGARKRANMKRLQLSVVESWHDNGPSARALEELMESL</sequence>
<keyword evidence="3" id="KW-1185">Reference proteome</keyword>
<dbReference type="PANTHER" id="PTHR48045:SF11">
    <property type="entry name" value="UDP-GLYCOSYLTRANSFERASE 72B1"/>
    <property type="match status" value="1"/>
</dbReference>
<organism evidence="2 3">
    <name type="scientific">Ceriporiopsis subvermispora (strain B)</name>
    <name type="common">White-rot fungus</name>
    <name type="synonym">Gelatoporia subvermispora</name>
    <dbReference type="NCBI Taxonomy" id="914234"/>
    <lineage>
        <taxon>Eukaryota</taxon>
        <taxon>Fungi</taxon>
        <taxon>Dikarya</taxon>
        <taxon>Basidiomycota</taxon>
        <taxon>Agaricomycotina</taxon>
        <taxon>Agaricomycetes</taxon>
        <taxon>Polyporales</taxon>
        <taxon>Gelatoporiaceae</taxon>
        <taxon>Gelatoporia</taxon>
    </lineage>
</organism>
<dbReference type="Proteomes" id="UP000016930">
    <property type="component" value="Unassembled WGS sequence"/>
</dbReference>
<evidence type="ECO:0000313" key="2">
    <source>
        <dbReference type="EMBL" id="EMD37929.1"/>
    </source>
</evidence>
<dbReference type="GO" id="GO:0008194">
    <property type="term" value="F:UDP-glycosyltransferase activity"/>
    <property type="evidence" value="ECO:0007669"/>
    <property type="project" value="InterPro"/>
</dbReference>
<keyword evidence="1 2" id="KW-0808">Transferase</keyword>
<protein>
    <submittedName>
        <fullName evidence="2">Glycosyltransferase family 1 protein</fullName>
    </submittedName>
</protein>
<dbReference type="HOGENOM" id="CLU_001724_12_0_1"/>
<proteinExistence type="predicted"/>
<dbReference type="SUPFAM" id="SSF53756">
    <property type="entry name" value="UDP-Glycosyltransferase/glycogen phosphorylase"/>
    <property type="match status" value="1"/>
</dbReference>
<evidence type="ECO:0000313" key="3">
    <source>
        <dbReference type="Proteomes" id="UP000016930"/>
    </source>
</evidence>
<dbReference type="InterPro" id="IPR002213">
    <property type="entry name" value="UDP_glucos_trans"/>
</dbReference>
<dbReference type="OrthoDB" id="2751550at2759"/>
<dbReference type="STRING" id="914234.M2PNE3"/>
<gene>
    <name evidence="2" type="ORF">CERSUDRAFT_105794</name>
</gene>
<dbReference type="AlphaFoldDB" id="M2PNE3"/>
<dbReference type="Gene3D" id="3.40.50.2000">
    <property type="entry name" value="Glycogen Phosphorylase B"/>
    <property type="match status" value="1"/>
</dbReference>
<reference evidence="2 3" key="1">
    <citation type="journal article" date="2012" name="Proc. Natl. Acad. Sci. U.S.A.">
        <title>Comparative genomics of Ceriporiopsis subvermispora and Phanerochaete chrysosporium provide insight into selective ligninolysis.</title>
        <authorList>
            <person name="Fernandez-Fueyo E."/>
            <person name="Ruiz-Duenas F.J."/>
            <person name="Ferreira P."/>
            <person name="Floudas D."/>
            <person name="Hibbett D.S."/>
            <person name="Canessa P."/>
            <person name="Larrondo L.F."/>
            <person name="James T.Y."/>
            <person name="Seelenfreund D."/>
            <person name="Lobos S."/>
            <person name="Polanco R."/>
            <person name="Tello M."/>
            <person name="Honda Y."/>
            <person name="Watanabe T."/>
            <person name="Watanabe T."/>
            <person name="Ryu J.S."/>
            <person name="Kubicek C.P."/>
            <person name="Schmoll M."/>
            <person name="Gaskell J."/>
            <person name="Hammel K.E."/>
            <person name="St John F.J."/>
            <person name="Vanden Wymelenberg A."/>
            <person name="Sabat G."/>
            <person name="Splinter BonDurant S."/>
            <person name="Syed K."/>
            <person name="Yadav J.S."/>
            <person name="Doddapaneni H."/>
            <person name="Subramanian V."/>
            <person name="Lavin J.L."/>
            <person name="Oguiza J.A."/>
            <person name="Perez G."/>
            <person name="Pisabarro A.G."/>
            <person name="Ramirez L."/>
            <person name="Santoyo F."/>
            <person name="Master E."/>
            <person name="Coutinho P.M."/>
            <person name="Henrissat B."/>
            <person name="Lombard V."/>
            <person name="Magnuson J.K."/>
            <person name="Kuees U."/>
            <person name="Hori C."/>
            <person name="Igarashi K."/>
            <person name="Samejima M."/>
            <person name="Held B.W."/>
            <person name="Barry K.W."/>
            <person name="LaButti K.M."/>
            <person name="Lapidus A."/>
            <person name="Lindquist E.A."/>
            <person name="Lucas S.M."/>
            <person name="Riley R."/>
            <person name="Salamov A.A."/>
            <person name="Hoffmeister D."/>
            <person name="Schwenk D."/>
            <person name="Hadar Y."/>
            <person name="Yarden O."/>
            <person name="de Vries R.P."/>
            <person name="Wiebenga A."/>
            <person name="Stenlid J."/>
            <person name="Eastwood D."/>
            <person name="Grigoriev I.V."/>
            <person name="Berka R.M."/>
            <person name="Blanchette R.A."/>
            <person name="Kersten P."/>
            <person name="Martinez A.T."/>
            <person name="Vicuna R."/>
            <person name="Cullen D."/>
        </authorList>
    </citation>
    <scope>NUCLEOTIDE SEQUENCE [LARGE SCALE GENOMIC DNA]</scope>
    <source>
        <strain evidence="2 3">B</strain>
    </source>
</reference>
<accession>M2PNE3</accession>
<name>M2PNE3_CERS8</name>
<dbReference type="PANTHER" id="PTHR48045">
    <property type="entry name" value="UDP-GLYCOSYLTRANSFERASE 72B1"/>
    <property type="match status" value="1"/>
</dbReference>
<evidence type="ECO:0000256" key="1">
    <source>
        <dbReference type="ARBA" id="ARBA00022679"/>
    </source>
</evidence>
<dbReference type="Pfam" id="PF00201">
    <property type="entry name" value="UDPGT"/>
    <property type="match status" value="1"/>
</dbReference>
<dbReference type="EMBL" id="KB445796">
    <property type="protein sequence ID" value="EMD37929.1"/>
    <property type="molecule type" value="Genomic_DNA"/>
</dbReference>